<gene>
    <name evidence="1" type="ORF">ACU57_13930</name>
</gene>
<dbReference type="Proteomes" id="UP000050556">
    <property type="component" value="Unassembled WGS sequence"/>
</dbReference>
<dbReference type="AlphaFoldDB" id="A0A0P7P6S0"/>
<dbReference type="RefSeq" id="WP_054623489.1">
    <property type="nucleotide sequence ID" value="NZ_JAIVCG010000073.1"/>
</dbReference>
<reference evidence="1 2" key="1">
    <citation type="journal article" date="2015" name="Front. Microbiol.">
        <title>Genetic determinants of heat resistance in Escherichia coli.</title>
        <authorList>
            <person name="Mercer R.G."/>
            <person name="Zheng J."/>
            <person name="Garcia-Hernandez R."/>
            <person name="Ruan L."/>
            <person name="Ganzle M.G."/>
            <person name="McMullen L.M."/>
        </authorList>
    </citation>
    <scope>NUCLEOTIDE SEQUENCE [LARGE SCALE GENOMIC DNA]</scope>
    <source>
        <strain evidence="1 2">AW1.3</strain>
    </source>
</reference>
<dbReference type="PATRIC" id="fig|562.7813.peg.255"/>
<organism evidence="1 2">
    <name type="scientific">Escherichia coli</name>
    <dbReference type="NCBI Taxonomy" id="562"/>
    <lineage>
        <taxon>Bacteria</taxon>
        <taxon>Pseudomonadati</taxon>
        <taxon>Pseudomonadota</taxon>
        <taxon>Gammaproteobacteria</taxon>
        <taxon>Enterobacterales</taxon>
        <taxon>Enterobacteriaceae</taxon>
        <taxon>Escherichia</taxon>
    </lineage>
</organism>
<name>A0A0P7P6S0_ECOLX</name>
<sequence>MKKVYTAIILIVLLCGGVLSANYIFLQRHMNEVLKEDPRNDGISVWVYYKWFVNSSEINYDLRSVSAENSSLDVSRVMLQFAEKVKDYDFSKVYLSYRGKDKFYLKGGYFKTLGQEYGIQNPVYTLRTIPENVYMLNGERAYSVWEGGLLGVMGKQMEDLSDFSKAWYLDDFIKSMSD</sequence>
<dbReference type="EMBL" id="LDYI01000101">
    <property type="protein sequence ID" value="KPO11067.1"/>
    <property type="molecule type" value="Genomic_DNA"/>
</dbReference>
<protein>
    <submittedName>
        <fullName evidence="1">Uncharacterized protein</fullName>
    </submittedName>
</protein>
<accession>A0A0P7P6S0</accession>
<evidence type="ECO:0000313" key="2">
    <source>
        <dbReference type="Proteomes" id="UP000050556"/>
    </source>
</evidence>
<comment type="caution">
    <text evidence="1">The sequence shown here is derived from an EMBL/GenBank/DDBJ whole genome shotgun (WGS) entry which is preliminary data.</text>
</comment>
<proteinExistence type="predicted"/>
<evidence type="ECO:0000313" key="1">
    <source>
        <dbReference type="EMBL" id="KPO11067.1"/>
    </source>
</evidence>